<organismHost>
    <name type="scientific">Mycobacterium</name>
    <dbReference type="NCBI Taxonomy" id="1763"/>
</organismHost>
<accession>Q9ZX07</accession>
<dbReference type="EMBL" id="AF068845">
    <property type="protein sequence ID" value="AAD17638.1"/>
    <property type="molecule type" value="Genomic_DNA"/>
</dbReference>
<evidence type="ECO:0000313" key="2">
    <source>
        <dbReference type="Proteomes" id="UP000002133"/>
    </source>
</evidence>
<dbReference type="OrthoDB" id="17425at10239"/>
<sequence length="55" mass="6241">MRHYRIELLIKSDLTEEQVAERVEGRPGPVFGGQVVDAAVYEVTHFEARRSEVVA</sequence>
<evidence type="ECO:0000313" key="1">
    <source>
        <dbReference type="EMBL" id="AAD17638.1"/>
    </source>
</evidence>
<name>Q9ZX07_BPMT4</name>
<organism evidence="1 2">
    <name type="scientific">Mycobacterium phage TM4</name>
    <name type="common">Mycobacteriophage TM4</name>
    <dbReference type="NCBI Taxonomy" id="88870"/>
    <lineage>
        <taxon>Viruses</taxon>
        <taxon>Duplodnaviria</taxon>
        <taxon>Heunggongvirae</taxon>
        <taxon>Uroviricota</taxon>
        <taxon>Caudoviricetes</taxon>
        <taxon>Weiservirinae</taxon>
        <taxon>Timquatrovirus</taxon>
        <taxon>Timquatrovirus TM4</taxon>
        <taxon>Mycobacterium virus TM4</taxon>
    </lineage>
</organism>
<gene>
    <name evidence="1" type="primary">73</name>
    <name evidence="1" type="ORF">TM4_73</name>
</gene>
<protein>
    <submittedName>
        <fullName evidence="1">Uncharacterized protein</fullName>
    </submittedName>
</protein>
<keyword evidence="2" id="KW-1185">Reference proteome</keyword>
<dbReference type="RefSeq" id="NP_569806.1">
    <property type="nucleotide sequence ID" value="NC_003387.1"/>
</dbReference>
<proteinExistence type="predicted"/>
<dbReference type="KEGG" id="vg:932326"/>
<dbReference type="Proteomes" id="UP000002133">
    <property type="component" value="Segment"/>
</dbReference>
<reference evidence="1 2" key="1">
    <citation type="journal article" date="1998" name="Tuber. Lung Dis.">
        <title>Mycobacteriophage TM4: genome structure and gene expression.</title>
        <authorList>
            <person name="Ford M.E."/>
            <person name="Stenstrom C."/>
            <person name="Hendrix R.W."/>
            <person name="Hatfull G.F."/>
        </authorList>
    </citation>
    <scope>NUCLEOTIDE SEQUENCE</scope>
</reference>